<proteinExistence type="inferred from homology"/>
<evidence type="ECO:0000256" key="5">
    <source>
        <dbReference type="ARBA" id="ARBA00022842"/>
    </source>
</evidence>
<comment type="cofactor">
    <cofactor evidence="1">
        <name>Mn(2+)</name>
        <dbReference type="ChEBI" id="CHEBI:29035"/>
    </cofactor>
</comment>
<gene>
    <name evidence="12" type="ordered locus">Pyrfu_1417</name>
</gene>
<dbReference type="EC" id="3.6.1.73" evidence="10"/>
<evidence type="ECO:0000256" key="7">
    <source>
        <dbReference type="ARBA" id="ARBA00023211"/>
    </source>
</evidence>
<comment type="caution">
    <text evidence="10">Lacks conserved residue(s) required for the propagation of feature annotation.</text>
</comment>
<dbReference type="GeneID" id="11138603"/>
<dbReference type="PANTHER" id="PTHR34699:SF2">
    <property type="entry name" value="NON-CANONICAL PURINE NTP PHOSPHATASE_PRRC1 DOMAIN-CONTAINING PROTEIN"/>
    <property type="match status" value="1"/>
</dbReference>
<dbReference type="KEGG" id="pfm:Pyrfu_1417"/>
<dbReference type="Gene3D" id="3.90.950.10">
    <property type="match status" value="1"/>
</dbReference>
<dbReference type="AlphaFoldDB" id="G0EH51"/>
<accession>G0EH51</accession>
<comment type="similarity">
    <text evidence="10">Belongs to the YjjX NTPase family.</text>
</comment>
<sequence length="177" mass="18959">MRVAVGSTNPVKVEAVKRAWRLIGEAEIIPVEVDSGVSSQPRGIEETYKGAFNRATRALEKTKADYGVGIEAGLVEAPTPTGWVDVQIAVIVDRSGVVGVGFSPAFEPPRVWIPRLARGEPLGHVASGELKRSDIGRVLGIIGYLTRGVVTRLELTYYAVVMALIPLLEPGLYPRGG</sequence>
<dbReference type="GO" id="GO:0000166">
    <property type="term" value="F:nucleotide binding"/>
    <property type="evidence" value="ECO:0007669"/>
    <property type="project" value="UniProtKB-KW"/>
</dbReference>
<keyword evidence="4 10" id="KW-0378">Hydrolase</keyword>
<dbReference type="RefSeq" id="WP_014026952.1">
    <property type="nucleotide sequence ID" value="NC_015931.1"/>
</dbReference>
<keyword evidence="3 10" id="KW-0547">Nucleotide-binding</keyword>
<keyword evidence="2 10" id="KW-0479">Metal-binding</keyword>
<dbReference type="Pfam" id="PF01931">
    <property type="entry name" value="NTPase_I-T"/>
    <property type="match status" value="1"/>
</dbReference>
<dbReference type="InterPro" id="IPR002786">
    <property type="entry name" value="Non_canon_purine_NTPase"/>
</dbReference>
<evidence type="ECO:0000256" key="8">
    <source>
        <dbReference type="ARBA" id="ARBA00048174"/>
    </source>
</evidence>
<keyword evidence="13" id="KW-1185">Reference proteome</keyword>
<evidence type="ECO:0000256" key="2">
    <source>
        <dbReference type="ARBA" id="ARBA00022723"/>
    </source>
</evidence>
<evidence type="ECO:0000313" key="12">
    <source>
        <dbReference type="EMBL" id="AEM39275.1"/>
    </source>
</evidence>
<dbReference type="GO" id="GO:0009117">
    <property type="term" value="P:nucleotide metabolic process"/>
    <property type="evidence" value="ECO:0007669"/>
    <property type="project" value="UniProtKB-KW"/>
</dbReference>
<dbReference type="FunCoup" id="G0EH51">
    <property type="interactions" value="16"/>
</dbReference>
<dbReference type="HOGENOM" id="CLU_087417_0_1_2"/>
<dbReference type="OrthoDB" id="52857at2157"/>
<comment type="cofactor">
    <cofactor evidence="10">
        <name>Mg(2+)</name>
        <dbReference type="ChEBI" id="CHEBI:18420"/>
    </cofactor>
    <cofactor evidence="10">
        <name>Mn(2+)</name>
        <dbReference type="ChEBI" id="CHEBI:29035"/>
    </cofactor>
    <text evidence="10">Binds 1 divalent metal cation per subunit; can use either Mg(2+) or Mn(2+).</text>
</comment>
<dbReference type="PANTHER" id="PTHR34699">
    <property type="match status" value="1"/>
</dbReference>
<comment type="catalytic activity">
    <reaction evidence="9 10">
        <text>XTP + H2O = XDP + phosphate + H(+)</text>
        <dbReference type="Rhea" id="RHEA:28406"/>
        <dbReference type="ChEBI" id="CHEBI:15377"/>
        <dbReference type="ChEBI" id="CHEBI:15378"/>
        <dbReference type="ChEBI" id="CHEBI:43474"/>
        <dbReference type="ChEBI" id="CHEBI:59884"/>
        <dbReference type="ChEBI" id="CHEBI:61314"/>
        <dbReference type="EC" id="3.6.1.73"/>
    </reaction>
</comment>
<organism evidence="12 13">
    <name type="scientific">Pyrolobus fumarii (strain DSM 11204 / 1A)</name>
    <dbReference type="NCBI Taxonomy" id="694429"/>
    <lineage>
        <taxon>Archaea</taxon>
        <taxon>Thermoproteota</taxon>
        <taxon>Thermoprotei</taxon>
        <taxon>Desulfurococcales</taxon>
        <taxon>Pyrodictiaceae</taxon>
        <taxon>Pyrolobus</taxon>
    </lineage>
</organism>
<keyword evidence="7 10" id="KW-0464">Manganese</keyword>
<dbReference type="InterPro" id="IPR029001">
    <property type="entry name" value="ITPase-like_fam"/>
</dbReference>
<dbReference type="GO" id="GO:0006772">
    <property type="term" value="P:thiamine metabolic process"/>
    <property type="evidence" value="ECO:0007669"/>
    <property type="project" value="TreeGrafter"/>
</dbReference>
<dbReference type="Proteomes" id="UP000001037">
    <property type="component" value="Chromosome"/>
</dbReference>
<comment type="subunit">
    <text evidence="10">Homodimer.</text>
</comment>
<dbReference type="GO" id="GO:0103023">
    <property type="term" value="F:ITPase activity"/>
    <property type="evidence" value="ECO:0007669"/>
    <property type="project" value="UniProtKB-EC"/>
</dbReference>
<dbReference type="EMBL" id="CP002838">
    <property type="protein sequence ID" value="AEM39275.1"/>
    <property type="molecule type" value="Genomic_DNA"/>
</dbReference>
<dbReference type="InterPro" id="IPR050299">
    <property type="entry name" value="YjjX_NTPase"/>
</dbReference>
<evidence type="ECO:0000256" key="9">
    <source>
        <dbReference type="ARBA" id="ARBA00048781"/>
    </source>
</evidence>
<comment type="function">
    <text evidence="10">Phosphatase that hydrolyzes non-canonical purine nucleotides such as XTP and ITP to their respective diphosphate derivatives. Probably excludes non-canonical purines from DNA/RNA precursor pool, thus preventing their incorporation into DNA/RNA and avoiding chromosomal lesions.</text>
</comment>
<evidence type="ECO:0000256" key="4">
    <source>
        <dbReference type="ARBA" id="ARBA00022801"/>
    </source>
</evidence>
<evidence type="ECO:0000256" key="6">
    <source>
        <dbReference type="ARBA" id="ARBA00023080"/>
    </source>
</evidence>
<keyword evidence="5 10" id="KW-0460">Magnesium</keyword>
<dbReference type="NCBIfam" id="TIGR00258">
    <property type="entry name" value="inosine/xanthosine triphosphatase"/>
    <property type="match status" value="1"/>
</dbReference>
<protein>
    <recommendedName>
        <fullName evidence="10">Probable inosine/xanthosine triphosphatase</fullName>
        <shortName evidence="10">ITPase/XTPase</shortName>
        <ecNumber evidence="10">3.6.1.73</ecNumber>
    </recommendedName>
    <alternativeName>
        <fullName evidence="10">Non-canonical purine NTP phosphatase</fullName>
    </alternativeName>
    <alternativeName>
        <fullName evidence="10">Non-standard purine NTP phosphatase</fullName>
    </alternativeName>
    <alternativeName>
        <fullName evidence="10">Nucleoside-triphosphate phosphatase</fullName>
        <shortName evidence="10">NTPase</shortName>
    </alternativeName>
</protein>
<dbReference type="SUPFAM" id="SSF52972">
    <property type="entry name" value="ITPase-like"/>
    <property type="match status" value="1"/>
</dbReference>
<evidence type="ECO:0000313" key="13">
    <source>
        <dbReference type="Proteomes" id="UP000001037"/>
    </source>
</evidence>
<dbReference type="FunFam" id="3.90.950.10:FF:000002">
    <property type="entry name" value="Inosine/xanthosine triphosphatase"/>
    <property type="match status" value="1"/>
</dbReference>
<name>G0EH51_PYRF1</name>
<dbReference type="GO" id="GO:0046872">
    <property type="term" value="F:metal ion binding"/>
    <property type="evidence" value="ECO:0007669"/>
    <property type="project" value="UniProtKB-KW"/>
</dbReference>
<feature type="domain" description="Non-canonical purine NTP phosphatase/PRRC1" evidence="11">
    <location>
        <begin position="6"/>
        <end position="167"/>
    </location>
</feature>
<dbReference type="HAMAP" id="MF_00648">
    <property type="entry name" value="Non_canon_purine_NTPase_YjjX"/>
    <property type="match status" value="1"/>
</dbReference>
<evidence type="ECO:0000256" key="1">
    <source>
        <dbReference type="ARBA" id="ARBA00001936"/>
    </source>
</evidence>
<dbReference type="InParanoid" id="G0EH51"/>
<evidence type="ECO:0000256" key="3">
    <source>
        <dbReference type="ARBA" id="ARBA00022741"/>
    </source>
</evidence>
<dbReference type="STRING" id="694429.Pyrfu_1417"/>
<feature type="binding site" evidence="10">
    <location>
        <position position="34"/>
    </location>
    <ligand>
        <name>Mg(2+)</name>
        <dbReference type="ChEBI" id="CHEBI:18420"/>
    </ligand>
</feature>
<dbReference type="eggNOG" id="arCOG01221">
    <property type="taxonomic scope" value="Archaea"/>
</dbReference>
<evidence type="ECO:0000256" key="10">
    <source>
        <dbReference type="HAMAP-Rule" id="MF_00648"/>
    </source>
</evidence>
<comment type="catalytic activity">
    <reaction evidence="8 10">
        <text>ITP + H2O = IDP + phosphate + H(+)</text>
        <dbReference type="Rhea" id="RHEA:28330"/>
        <dbReference type="ChEBI" id="CHEBI:15377"/>
        <dbReference type="ChEBI" id="CHEBI:15378"/>
        <dbReference type="ChEBI" id="CHEBI:43474"/>
        <dbReference type="ChEBI" id="CHEBI:58280"/>
        <dbReference type="ChEBI" id="CHEBI:61402"/>
        <dbReference type="EC" id="3.6.1.73"/>
    </reaction>
</comment>
<evidence type="ECO:0000259" key="11">
    <source>
        <dbReference type="Pfam" id="PF01931"/>
    </source>
</evidence>
<keyword evidence="6 10" id="KW-0546">Nucleotide metabolism</keyword>
<feature type="binding site" evidence="10">
    <location>
        <begin position="7"/>
        <end position="12"/>
    </location>
    <ligand>
        <name>substrate</name>
    </ligand>
</feature>
<dbReference type="InterPro" id="IPR026533">
    <property type="entry name" value="NTPase/PRRC1"/>
</dbReference>
<reference evidence="12 13" key="1">
    <citation type="journal article" date="2011" name="Stand. Genomic Sci.">
        <title>Complete genome sequence of the hyperthermophilic chemolithoautotroph Pyrolobus fumarii type strain (1A).</title>
        <authorList>
            <person name="Anderson I."/>
            <person name="Goker M."/>
            <person name="Nolan M."/>
            <person name="Lucas S."/>
            <person name="Hammon N."/>
            <person name="Deshpande S."/>
            <person name="Cheng J.F."/>
            <person name="Tapia R."/>
            <person name="Han C."/>
            <person name="Goodwin L."/>
            <person name="Pitluck S."/>
            <person name="Huntemann M."/>
            <person name="Liolios K."/>
            <person name="Ivanova N."/>
            <person name="Pagani I."/>
            <person name="Mavromatis K."/>
            <person name="Ovchinikova G."/>
            <person name="Pati A."/>
            <person name="Chen A."/>
            <person name="Palaniappan K."/>
            <person name="Land M."/>
            <person name="Hauser L."/>
            <person name="Brambilla E.M."/>
            <person name="Huber H."/>
            <person name="Yasawong M."/>
            <person name="Rohde M."/>
            <person name="Spring S."/>
            <person name="Abt B."/>
            <person name="Sikorski J."/>
            <person name="Wirth R."/>
            <person name="Detter J.C."/>
            <person name="Woyke T."/>
            <person name="Bristow J."/>
            <person name="Eisen J.A."/>
            <person name="Markowitz V."/>
            <person name="Hugenholtz P."/>
            <person name="Kyrpides N.C."/>
            <person name="Klenk H.P."/>
            <person name="Lapidus A."/>
        </authorList>
    </citation>
    <scope>NUCLEOTIDE SEQUENCE [LARGE SCALE GENOMIC DNA]</scope>
    <source>
        <strain evidence="13">DSM 11204 / 1A</strain>
    </source>
</reference>